<dbReference type="InterPro" id="IPR051083">
    <property type="entry name" value="GrpII_Intron_Splice-Mob/Def"/>
</dbReference>
<dbReference type="GO" id="GO:0003964">
    <property type="term" value="F:RNA-directed DNA polymerase activity"/>
    <property type="evidence" value="ECO:0007669"/>
    <property type="project" value="UniProtKB-KW"/>
</dbReference>
<evidence type="ECO:0000259" key="2">
    <source>
        <dbReference type="PROSITE" id="PS50878"/>
    </source>
</evidence>
<dbReference type="InterPro" id="IPR013597">
    <property type="entry name" value="Mat_intron_G2"/>
</dbReference>
<comment type="similarity">
    <text evidence="1">Belongs to the bacterial reverse transcriptase family.</text>
</comment>
<name>A0A2P1QUS9_9LEPT</name>
<sequence length="448" mass="51504">METSTTEESKVPLNNEGLAEKLVSLRSKLYEKAKKEPNYRFYALYDRIYRTDTLFSAYQRVKRNGGSAGIDGVSFKEIESLEMGHVGFLLQLQKELQEKTYRPSPIKRVYIPKSNGKLRPLGIPTIRDRVVQMATLLILEPIFEADFLDCSYGFRPNRSAHNALGEIRGKVESGYRFIYDADLEGYFDSIPREKLMLCLKKRVTDRSVLKLISLWLESPIVEPNENGGDKTTKTGKGTPQGGVISPLLSNLYLHYFDKVFHGKGGPYHTMNARLVRYADDFVVLAKYEILELKRFIEGFIEGRMGLVINKEKTKTVDLRKEGASLDFLGFTFRFEPSRYGKGKYLNVSPSKKSVLKEKATLKALTGRNQSFVPVQVMIRRLNKNLNGWSNYFRFGYPSKAFSEINSYVRLRMTIQLQKKSQRPFRPPKNISFYEYLNSLGLVYLKRAT</sequence>
<proteinExistence type="inferred from homology"/>
<dbReference type="SUPFAM" id="SSF56672">
    <property type="entry name" value="DNA/RNA polymerases"/>
    <property type="match status" value="1"/>
</dbReference>
<evidence type="ECO:0000256" key="1">
    <source>
        <dbReference type="ARBA" id="ARBA00034120"/>
    </source>
</evidence>
<dbReference type="Pfam" id="PF00078">
    <property type="entry name" value="RVT_1"/>
    <property type="match status" value="1"/>
</dbReference>
<gene>
    <name evidence="3" type="ORF">XB16_2336</name>
</gene>
<reference evidence="3 4" key="1">
    <citation type="journal article" date="2015" name="Genome Announc.">
        <title>Draft Genome Sequences of Leptospira santarosai Strains U160, U164, and U233, Isolated from Asymptomatic Cattle.</title>
        <authorList>
            <person name="Kremer F.S."/>
            <person name="Eslabao M.R."/>
            <person name="Provisor M."/>
            <person name="Woloski R.D."/>
            <person name="Ramires O.V."/>
            <person name="Moreno L.Z."/>
            <person name="Moreno A.M."/>
            <person name="Hamond C."/>
            <person name="Lilenbaum W."/>
            <person name="Dellagostin O.A."/>
        </authorList>
    </citation>
    <scope>NUCLEOTIDE SEQUENCE [LARGE SCALE GENOMIC DNA]</scope>
    <source>
        <strain evidence="3 4">U160</strain>
    </source>
</reference>
<dbReference type="NCBIfam" id="TIGR04416">
    <property type="entry name" value="group_II_RT_mat"/>
    <property type="match status" value="1"/>
</dbReference>
<evidence type="ECO:0000313" key="4">
    <source>
        <dbReference type="Proteomes" id="UP000033961"/>
    </source>
</evidence>
<dbReference type="InterPro" id="IPR043502">
    <property type="entry name" value="DNA/RNA_pol_sf"/>
</dbReference>
<feature type="domain" description="Reverse transcriptase" evidence="2">
    <location>
        <begin position="92"/>
        <end position="332"/>
    </location>
</feature>
<keyword evidence="3" id="KW-0808">Transferase</keyword>
<dbReference type="PANTHER" id="PTHR34047:SF8">
    <property type="entry name" value="PROTEIN YKFC"/>
    <property type="match status" value="1"/>
</dbReference>
<dbReference type="InterPro" id="IPR030931">
    <property type="entry name" value="Group_II_RT_mat"/>
</dbReference>
<dbReference type="CDD" id="cd01651">
    <property type="entry name" value="RT_G2_intron"/>
    <property type="match status" value="1"/>
</dbReference>
<dbReference type="InterPro" id="IPR000477">
    <property type="entry name" value="RT_dom"/>
</dbReference>
<keyword evidence="3" id="KW-0548">Nucleotidyltransferase</keyword>
<evidence type="ECO:0000313" key="3">
    <source>
        <dbReference type="EMBL" id="AVQ12656.1"/>
    </source>
</evidence>
<dbReference type="Pfam" id="PF08388">
    <property type="entry name" value="GIIM"/>
    <property type="match status" value="1"/>
</dbReference>
<dbReference type="Proteomes" id="UP000033961">
    <property type="component" value="Chromosome I"/>
</dbReference>
<dbReference type="PANTHER" id="PTHR34047">
    <property type="entry name" value="NUCLEAR INTRON MATURASE 1, MITOCHONDRIAL-RELATED"/>
    <property type="match status" value="1"/>
</dbReference>
<organism evidence="3 4">
    <name type="scientific">Leptospira santarosai</name>
    <dbReference type="NCBI Taxonomy" id="28183"/>
    <lineage>
        <taxon>Bacteria</taxon>
        <taxon>Pseudomonadati</taxon>
        <taxon>Spirochaetota</taxon>
        <taxon>Spirochaetia</taxon>
        <taxon>Leptospirales</taxon>
        <taxon>Leptospiraceae</taxon>
        <taxon>Leptospira</taxon>
    </lineage>
</organism>
<dbReference type="EMBL" id="CP027843">
    <property type="protein sequence ID" value="AVQ12656.1"/>
    <property type="molecule type" value="Genomic_DNA"/>
</dbReference>
<keyword evidence="3" id="KW-0695">RNA-directed DNA polymerase</keyword>
<dbReference type="PROSITE" id="PS50878">
    <property type="entry name" value="RT_POL"/>
    <property type="match status" value="1"/>
</dbReference>
<protein>
    <submittedName>
        <fullName evidence="3">RNA-directed DNA polymerase</fullName>
    </submittedName>
</protein>
<accession>A0A2P1QUS9</accession>
<dbReference type="AlphaFoldDB" id="A0A2P1QUS9"/>